<dbReference type="OrthoDB" id="10267969at2759"/>
<keyword evidence="8" id="KW-1185">Reference proteome</keyword>
<evidence type="ECO:0000256" key="5">
    <source>
        <dbReference type="ARBA" id="ARBA00023136"/>
    </source>
</evidence>
<proteinExistence type="inferred from homology"/>
<dbReference type="AlphaFoldDB" id="A0A6L2PMP2"/>
<dbReference type="EMBL" id="BLKM01008479">
    <property type="protein sequence ID" value="GFG33851.1"/>
    <property type="molecule type" value="Genomic_DNA"/>
</dbReference>
<gene>
    <name evidence="7" type="ORF">Cfor_11050</name>
</gene>
<keyword evidence="4 6" id="KW-1133">Transmembrane helix</keyword>
<dbReference type="GO" id="GO:0016020">
    <property type="term" value="C:membrane"/>
    <property type="evidence" value="ECO:0007669"/>
    <property type="project" value="UniProtKB-SubCell"/>
</dbReference>
<dbReference type="Proteomes" id="UP000502823">
    <property type="component" value="Unassembled WGS sequence"/>
</dbReference>
<evidence type="ECO:0000313" key="7">
    <source>
        <dbReference type="EMBL" id="GFG33851.1"/>
    </source>
</evidence>
<keyword evidence="3 6" id="KW-0812">Transmembrane</keyword>
<dbReference type="InterPro" id="IPR007248">
    <property type="entry name" value="Mpv17_PMP22"/>
</dbReference>
<dbReference type="InParanoid" id="A0A6L2PMP2"/>
<dbReference type="PANTHER" id="PTHR11266:SF81">
    <property type="entry name" value="GH12661P-RELATED"/>
    <property type="match status" value="1"/>
</dbReference>
<evidence type="ECO:0000256" key="3">
    <source>
        <dbReference type="ARBA" id="ARBA00022692"/>
    </source>
</evidence>
<dbReference type="GO" id="GO:0005739">
    <property type="term" value="C:mitochondrion"/>
    <property type="evidence" value="ECO:0007669"/>
    <property type="project" value="TreeGrafter"/>
</dbReference>
<dbReference type="GO" id="GO:0061668">
    <property type="term" value="P:mitochondrial ribosome assembly"/>
    <property type="evidence" value="ECO:0007669"/>
    <property type="project" value="TreeGrafter"/>
</dbReference>
<sequence>MSIVAVRSVVSRCITKFLPKESVLHIKLIPKTYRRKLKQITVYLITAARSEITSRQETSRKEYKCRFFHNLSIKRCCNLHTNVNGTLNKTFGKYLLLTNTVSSGLLMAAGDLIQQEIDKRRTSASKRFDWKRTGRMFVIGLAQGPPQHIFYKFLDRSFPGRDLKSISRKILLDQLIASPVCICIFFFGMGLTG</sequence>
<reference evidence="8" key="1">
    <citation type="submission" date="2020-01" db="EMBL/GenBank/DDBJ databases">
        <title>Draft genome sequence of the Termite Coptotermes fromosanus.</title>
        <authorList>
            <person name="Itakura S."/>
            <person name="Yosikawa Y."/>
            <person name="Umezawa K."/>
        </authorList>
    </citation>
    <scope>NUCLEOTIDE SEQUENCE [LARGE SCALE GENOMIC DNA]</scope>
</reference>
<comment type="caution">
    <text evidence="7">The sequence shown here is derived from an EMBL/GenBank/DDBJ whole genome shotgun (WGS) entry which is preliminary data.</text>
</comment>
<evidence type="ECO:0000256" key="2">
    <source>
        <dbReference type="ARBA" id="ARBA00006824"/>
    </source>
</evidence>
<organism evidence="7 8">
    <name type="scientific">Coptotermes formosanus</name>
    <name type="common">Formosan subterranean termite</name>
    <dbReference type="NCBI Taxonomy" id="36987"/>
    <lineage>
        <taxon>Eukaryota</taxon>
        <taxon>Metazoa</taxon>
        <taxon>Ecdysozoa</taxon>
        <taxon>Arthropoda</taxon>
        <taxon>Hexapoda</taxon>
        <taxon>Insecta</taxon>
        <taxon>Pterygota</taxon>
        <taxon>Neoptera</taxon>
        <taxon>Polyneoptera</taxon>
        <taxon>Dictyoptera</taxon>
        <taxon>Blattodea</taxon>
        <taxon>Blattoidea</taxon>
        <taxon>Termitoidae</taxon>
        <taxon>Rhinotermitidae</taxon>
        <taxon>Coptotermes</taxon>
    </lineage>
</organism>
<evidence type="ECO:0000313" key="8">
    <source>
        <dbReference type="Proteomes" id="UP000502823"/>
    </source>
</evidence>
<evidence type="ECO:0008006" key="9">
    <source>
        <dbReference type="Google" id="ProtNLM"/>
    </source>
</evidence>
<dbReference type="PANTHER" id="PTHR11266">
    <property type="entry name" value="PEROXISOMAL MEMBRANE PROTEIN 2, PXMP2 MPV17"/>
    <property type="match status" value="1"/>
</dbReference>
<evidence type="ECO:0000256" key="1">
    <source>
        <dbReference type="ARBA" id="ARBA00004141"/>
    </source>
</evidence>
<name>A0A6L2PMP2_COPFO</name>
<protein>
    <recommendedName>
        <fullName evidence="9">Mpv17-like protein 2</fullName>
    </recommendedName>
</protein>
<comment type="subcellular location">
    <subcellularLocation>
        <location evidence="1">Membrane</location>
        <topology evidence="1">Multi-pass membrane protein</topology>
    </subcellularLocation>
</comment>
<keyword evidence="5 6" id="KW-0472">Membrane</keyword>
<dbReference type="FunCoup" id="A0A6L2PMP2">
    <property type="interactions" value="730"/>
</dbReference>
<evidence type="ECO:0000256" key="4">
    <source>
        <dbReference type="ARBA" id="ARBA00022989"/>
    </source>
</evidence>
<accession>A0A6L2PMP2</accession>
<evidence type="ECO:0000256" key="6">
    <source>
        <dbReference type="RuleBase" id="RU363053"/>
    </source>
</evidence>
<feature type="transmembrane region" description="Helical" evidence="6">
    <location>
        <begin position="170"/>
        <end position="191"/>
    </location>
</feature>
<comment type="caution">
    <text evidence="6">Lacks conserved residue(s) required for the propagation of feature annotation.</text>
</comment>
<comment type="similarity">
    <text evidence="2 6">Belongs to the peroxisomal membrane protein PXMP2/4 family.</text>
</comment>